<evidence type="ECO:0000256" key="1">
    <source>
        <dbReference type="SAM" id="Phobius"/>
    </source>
</evidence>
<sequence>MLSFYSVLVMIQCTPNMLHVECLFFRAIPLVFAHGFSSAWLMLIVVRLYKAKRAIHSSVWTGTGPKTRLDRTGPCIIGLVHDPVFFQFRSSVRSRSGPVDRWTGPVDRREEDDDRRSLWLSYTWVDLRSNSAKRSMKQQSAQQPINIGIRKRTGNKIAGENVSGPILSLHIEH</sequence>
<name>A0A9Q1Q697_9CARY</name>
<feature type="transmembrane region" description="Helical" evidence="1">
    <location>
        <begin position="24"/>
        <end position="46"/>
    </location>
</feature>
<dbReference type="Proteomes" id="UP001153076">
    <property type="component" value="Unassembled WGS sequence"/>
</dbReference>
<proteinExistence type="predicted"/>
<protein>
    <submittedName>
        <fullName evidence="2">Uncharacterized protein</fullName>
    </submittedName>
</protein>
<keyword evidence="1" id="KW-0812">Transmembrane</keyword>
<organism evidence="2 3">
    <name type="scientific">Carnegiea gigantea</name>
    <dbReference type="NCBI Taxonomy" id="171969"/>
    <lineage>
        <taxon>Eukaryota</taxon>
        <taxon>Viridiplantae</taxon>
        <taxon>Streptophyta</taxon>
        <taxon>Embryophyta</taxon>
        <taxon>Tracheophyta</taxon>
        <taxon>Spermatophyta</taxon>
        <taxon>Magnoliopsida</taxon>
        <taxon>eudicotyledons</taxon>
        <taxon>Gunneridae</taxon>
        <taxon>Pentapetalae</taxon>
        <taxon>Caryophyllales</taxon>
        <taxon>Cactineae</taxon>
        <taxon>Cactaceae</taxon>
        <taxon>Cactoideae</taxon>
        <taxon>Echinocereeae</taxon>
        <taxon>Carnegiea</taxon>
    </lineage>
</organism>
<comment type="caution">
    <text evidence="2">The sequence shown here is derived from an EMBL/GenBank/DDBJ whole genome shotgun (WGS) entry which is preliminary data.</text>
</comment>
<reference evidence="2" key="1">
    <citation type="submission" date="2022-04" db="EMBL/GenBank/DDBJ databases">
        <title>Carnegiea gigantea Genome sequencing and assembly v2.</title>
        <authorList>
            <person name="Copetti D."/>
            <person name="Sanderson M.J."/>
            <person name="Burquez A."/>
            <person name="Wojciechowski M.F."/>
        </authorList>
    </citation>
    <scope>NUCLEOTIDE SEQUENCE</scope>
    <source>
        <strain evidence="2">SGP5-SGP5p</strain>
        <tissue evidence="2">Aerial part</tissue>
    </source>
</reference>
<keyword evidence="3" id="KW-1185">Reference proteome</keyword>
<keyword evidence="1" id="KW-0472">Membrane</keyword>
<accession>A0A9Q1Q697</accession>
<evidence type="ECO:0000313" key="3">
    <source>
        <dbReference type="Proteomes" id="UP001153076"/>
    </source>
</evidence>
<dbReference type="EMBL" id="JAKOGI010000850">
    <property type="protein sequence ID" value="KAJ8429871.1"/>
    <property type="molecule type" value="Genomic_DNA"/>
</dbReference>
<keyword evidence="1" id="KW-1133">Transmembrane helix</keyword>
<evidence type="ECO:0000313" key="2">
    <source>
        <dbReference type="EMBL" id="KAJ8429871.1"/>
    </source>
</evidence>
<gene>
    <name evidence="2" type="ORF">Cgig2_006771</name>
</gene>
<dbReference type="AlphaFoldDB" id="A0A9Q1Q697"/>